<dbReference type="InterPro" id="IPR036390">
    <property type="entry name" value="WH_DNA-bd_sf"/>
</dbReference>
<dbReference type="Pfam" id="PF08279">
    <property type="entry name" value="HTH_11"/>
    <property type="match status" value="1"/>
</dbReference>
<dbReference type="RefSeq" id="WP_181058596.1">
    <property type="nucleotide sequence ID" value="NZ_JACDTY010000007.1"/>
</dbReference>
<dbReference type="Gene3D" id="1.10.10.10">
    <property type="entry name" value="Winged helix-like DNA-binding domain superfamily/Winged helix DNA-binding domain"/>
    <property type="match status" value="1"/>
</dbReference>
<gene>
    <name evidence="2" type="ORF">H0241_15820</name>
</gene>
<dbReference type="InterPro" id="IPR013196">
    <property type="entry name" value="HTH_11"/>
</dbReference>
<name>A0A838B517_9HYPH</name>
<accession>A0A838B517</accession>
<dbReference type="AlphaFoldDB" id="A0A838B517"/>
<keyword evidence="3" id="KW-1185">Reference proteome</keyword>
<evidence type="ECO:0000259" key="1">
    <source>
        <dbReference type="Pfam" id="PF08279"/>
    </source>
</evidence>
<comment type="caution">
    <text evidence="2">The sequence shown here is derived from an EMBL/GenBank/DDBJ whole genome shotgun (WGS) entry which is preliminary data.</text>
</comment>
<proteinExistence type="predicted"/>
<feature type="domain" description="Helix-turn-helix type 11" evidence="1">
    <location>
        <begin position="9"/>
        <end position="61"/>
    </location>
</feature>
<evidence type="ECO:0000313" key="2">
    <source>
        <dbReference type="EMBL" id="MBA1141716.1"/>
    </source>
</evidence>
<evidence type="ECO:0000313" key="3">
    <source>
        <dbReference type="Proteomes" id="UP000558284"/>
    </source>
</evidence>
<protein>
    <submittedName>
        <fullName evidence="2">Helix-turn-helix domain-containing protein</fullName>
    </submittedName>
</protein>
<reference evidence="2 3" key="1">
    <citation type="submission" date="2020-07" db="EMBL/GenBank/DDBJ databases">
        <title>Definition of the novel symbiovar canariense within Mesorhizobium novociceri, a new species of genus Mesorhizobium nodulating Cicer canariense in the Caldera de Taburiente National Park (La Palma, Canary Islands).</title>
        <authorList>
            <person name="Leon-Barrios M."/>
            <person name="Perez-Yepez J."/>
            <person name="Flores-Felix J.D."/>
            <person name="Ramirez-Baena M.H."/>
            <person name="Pulido-Suarez L."/>
            <person name="Igual J.M."/>
            <person name="Velazquez E."/>
            <person name="Peix A."/>
        </authorList>
    </citation>
    <scope>NUCLEOTIDE SEQUENCE [LARGE SCALE GENOMIC DNA]</scope>
    <source>
        <strain evidence="2 3">CCANP35</strain>
    </source>
</reference>
<organism evidence="2 3">
    <name type="scientific">Mesorhizobium neociceri</name>
    <dbReference type="NCBI Taxonomy" id="1307853"/>
    <lineage>
        <taxon>Bacteria</taxon>
        <taxon>Pseudomonadati</taxon>
        <taxon>Pseudomonadota</taxon>
        <taxon>Alphaproteobacteria</taxon>
        <taxon>Hyphomicrobiales</taxon>
        <taxon>Phyllobacteriaceae</taxon>
        <taxon>Mesorhizobium</taxon>
    </lineage>
</organism>
<sequence>MAYQRAANRQEVLAALSDHEVTTAPKLAARLNVCERTIHRYIKELRAAGAPIRGEAGMGFQLRRKPEGVANG</sequence>
<dbReference type="InterPro" id="IPR036388">
    <property type="entry name" value="WH-like_DNA-bd_sf"/>
</dbReference>
<dbReference type="Proteomes" id="UP000558284">
    <property type="component" value="Unassembled WGS sequence"/>
</dbReference>
<dbReference type="EMBL" id="JACDTY010000007">
    <property type="protein sequence ID" value="MBA1141716.1"/>
    <property type="molecule type" value="Genomic_DNA"/>
</dbReference>
<dbReference type="SUPFAM" id="SSF46785">
    <property type="entry name" value="Winged helix' DNA-binding domain"/>
    <property type="match status" value="1"/>
</dbReference>